<dbReference type="CDD" id="cd08498">
    <property type="entry name" value="PBP2_NikA_DppA_OppA_like_2"/>
    <property type="match status" value="1"/>
</dbReference>
<dbReference type="OrthoDB" id="9773508at2"/>
<evidence type="ECO:0000256" key="5">
    <source>
        <dbReference type="SAM" id="SignalP"/>
    </source>
</evidence>
<evidence type="ECO:0000313" key="7">
    <source>
        <dbReference type="EMBL" id="ONH84249.1"/>
    </source>
</evidence>
<dbReference type="PANTHER" id="PTHR30290:SF9">
    <property type="entry name" value="OLIGOPEPTIDE-BINDING PROTEIN APPA"/>
    <property type="match status" value="1"/>
</dbReference>
<dbReference type="Proteomes" id="UP000054844">
    <property type="component" value="Unassembled WGS sequence"/>
</dbReference>
<dbReference type="InterPro" id="IPR039424">
    <property type="entry name" value="SBP_5"/>
</dbReference>
<feature type="chain" id="PRO_5033282546" evidence="5">
    <location>
        <begin position="25"/>
        <end position="541"/>
    </location>
</feature>
<dbReference type="Gene3D" id="3.90.76.10">
    <property type="entry name" value="Dipeptide-binding Protein, Domain 1"/>
    <property type="match status" value="1"/>
</dbReference>
<keyword evidence="4 5" id="KW-0732">Signal</keyword>
<dbReference type="GeneID" id="99634214"/>
<dbReference type="InterPro" id="IPR030678">
    <property type="entry name" value="Peptide/Ni-bd"/>
</dbReference>
<evidence type="ECO:0000256" key="4">
    <source>
        <dbReference type="ARBA" id="ARBA00022729"/>
    </source>
</evidence>
<evidence type="ECO:0000256" key="3">
    <source>
        <dbReference type="ARBA" id="ARBA00022448"/>
    </source>
</evidence>
<dbReference type="AlphaFoldDB" id="A0A1S8D8M3"/>
<dbReference type="GO" id="GO:0015833">
    <property type="term" value="P:peptide transport"/>
    <property type="evidence" value="ECO:0007669"/>
    <property type="project" value="TreeGrafter"/>
</dbReference>
<name>A0A1S8D8M3_9PROT</name>
<keyword evidence="9" id="KW-1185">Reference proteome</keyword>
<dbReference type="Proteomes" id="UP000254919">
    <property type="component" value="Unassembled WGS sequence"/>
</dbReference>
<dbReference type="EMBL" id="LLWF02000010">
    <property type="protein sequence ID" value="ONH84249.1"/>
    <property type="molecule type" value="Genomic_DNA"/>
</dbReference>
<proteinExistence type="inferred from homology"/>
<evidence type="ECO:0000313" key="8">
    <source>
        <dbReference type="EMBL" id="SUE41491.1"/>
    </source>
</evidence>
<dbReference type="RefSeq" id="WP_019460638.1">
    <property type="nucleotide sequence ID" value="NZ_AP031462.1"/>
</dbReference>
<dbReference type="Pfam" id="PF00496">
    <property type="entry name" value="SBP_bac_5"/>
    <property type="match status" value="1"/>
</dbReference>
<dbReference type="GO" id="GO:0030288">
    <property type="term" value="C:outer membrane-bounded periplasmic space"/>
    <property type="evidence" value="ECO:0007669"/>
    <property type="project" value="UniProtKB-ARBA"/>
</dbReference>
<feature type="domain" description="Solute-binding protein family 5" evidence="6">
    <location>
        <begin position="80"/>
        <end position="434"/>
    </location>
</feature>
<dbReference type="PIRSF" id="PIRSF002741">
    <property type="entry name" value="MppA"/>
    <property type="match status" value="1"/>
</dbReference>
<dbReference type="GO" id="GO:1904680">
    <property type="term" value="F:peptide transmembrane transporter activity"/>
    <property type="evidence" value="ECO:0007669"/>
    <property type="project" value="TreeGrafter"/>
</dbReference>
<keyword evidence="3" id="KW-0813">Transport</keyword>
<reference evidence="7 9" key="1">
    <citation type="submission" date="2016-12" db="EMBL/GenBank/DDBJ databases">
        <title>Draft genome sequence of Roseomonas mucosa strain AU37, isolated from a peripheral intravenous catheter.</title>
        <authorList>
            <person name="Choudhury M.A."/>
            <person name="Sidjabat H.E."/>
            <person name="Wailan A.M."/>
            <person name="Zhang L."/>
            <person name="Marsh N.M."/>
            <person name="Rickard C.M."/>
            <person name="Davies M."/>
            <person name="Mcmillan D.J."/>
        </authorList>
    </citation>
    <scope>NUCLEOTIDE SEQUENCE [LARGE SCALE GENOMIC DNA]</scope>
    <source>
        <strain evidence="7 9">SAVE376</strain>
    </source>
</reference>
<gene>
    <name evidence="8" type="primary">gsiB_16</name>
    <name evidence="7" type="ORF">APZ41_005410</name>
    <name evidence="8" type="ORF">NCTC13291_03080</name>
</gene>
<accession>A0A1S8D8M3</accession>
<comment type="similarity">
    <text evidence="2">Belongs to the bacterial solute-binding protein 5 family.</text>
</comment>
<sequence>MRLPRLRDALLATTLLAGAVLAVAAPAAAQGGGQEQDTLRIGMEAGPTSIDPHFASVITNYAYGRHYFQPLMEQDARQVLRPALATEWRAVDDLTWEIRLNPAARFQDGTPVTVDDVAFTIARAGDVPNSPSSLNTYTRPVKSVEQVDAHTLRIHTHAPTPLMANYLSMVMILAKHAAEGLSTADFNAGKGMIGTGPYRYVSWTPGGVAVMERYEEFAGPKPAFRRVEFRPIANAGARTAALRAGDVDLIEIVPTDQFDRFSKDPAFATAVSPSNRLMFLTLDSDREVTPHIAGRDGKPIPNPLRDVRVRKALSMAINREALVSRVMQGQGLPTNDLAPPGYFGASPELAKPQTFDLPGAKKLLAEAGYPEGFAVQINGPNDRYVNDEQVVQAVGQMWSRAGLAATVETRPRGTWLSESAQLKYSVNLSGFSPNPEVLGMLEALIHTVDPSRGFGPANRGRFSNAAIDRLIEQARTTMDDRERERISREATRMAVVEQQALIPLYFQTNTWAMRKGLRYEARTDEMTLATSVGKAPTGNGQ</sequence>
<evidence type="ECO:0000313" key="9">
    <source>
        <dbReference type="Proteomes" id="UP000054844"/>
    </source>
</evidence>
<dbReference type="STRING" id="207340.APZ41_005410"/>
<dbReference type="SUPFAM" id="SSF53850">
    <property type="entry name" value="Periplasmic binding protein-like II"/>
    <property type="match status" value="1"/>
</dbReference>
<organism evidence="7 9">
    <name type="scientific">Roseomonas mucosa</name>
    <dbReference type="NCBI Taxonomy" id="207340"/>
    <lineage>
        <taxon>Bacteria</taxon>
        <taxon>Pseudomonadati</taxon>
        <taxon>Pseudomonadota</taxon>
        <taxon>Alphaproteobacteria</taxon>
        <taxon>Acetobacterales</taxon>
        <taxon>Roseomonadaceae</taxon>
        <taxon>Roseomonas</taxon>
    </lineage>
</organism>
<protein>
    <submittedName>
        <fullName evidence="7">ABC transporter substrate-binding protein</fullName>
    </submittedName>
    <submittedName>
        <fullName evidence="8">Glutathione-binding protein gsiB</fullName>
    </submittedName>
</protein>
<evidence type="ECO:0000313" key="10">
    <source>
        <dbReference type="Proteomes" id="UP000254919"/>
    </source>
</evidence>
<feature type="signal peptide" evidence="5">
    <location>
        <begin position="1"/>
        <end position="24"/>
    </location>
</feature>
<evidence type="ECO:0000256" key="2">
    <source>
        <dbReference type="ARBA" id="ARBA00005695"/>
    </source>
</evidence>
<evidence type="ECO:0000256" key="1">
    <source>
        <dbReference type="ARBA" id="ARBA00004418"/>
    </source>
</evidence>
<evidence type="ECO:0000259" key="6">
    <source>
        <dbReference type="Pfam" id="PF00496"/>
    </source>
</evidence>
<comment type="subcellular location">
    <subcellularLocation>
        <location evidence="1">Periplasm</location>
    </subcellularLocation>
</comment>
<dbReference type="GO" id="GO:0043190">
    <property type="term" value="C:ATP-binding cassette (ABC) transporter complex"/>
    <property type="evidence" value="ECO:0007669"/>
    <property type="project" value="InterPro"/>
</dbReference>
<reference evidence="8 10" key="2">
    <citation type="submission" date="2018-06" db="EMBL/GenBank/DDBJ databases">
        <authorList>
            <consortium name="Pathogen Informatics"/>
            <person name="Doyle S."/>
        </authorList>
    </citation>
    <scope>NUCLEOTIDE SEQUENCE [LARGE SCALE GENOMIC DNA]</scope>
    <source>
        <strain evidence="8 10">NCTC13291</strain>
    </source>
</reference>
<dbReference type="Gene3D" id="3.40.190.10">
    <property type="entry name" value="Periplasmic binding protein-like II"/>
    <property type="match status" value="1"/>
</dbReference>
<dbReference type="Gene3D" id="3.10.105.10">
    <property type="entry name" value="Dipeptide-binding Protein, Domain 3"/>
    <property type="match status" value="1"/>
</dbReference>
<dbReference type="InterPro" id="IPR000914">
    <property type="entry name" value="SBP_5_dom"/>
</dbReference>
<dbReference type="PANTHER" id="PTHR30290">
    <property type="entry name" value="PERIPLASMIC BINDING COMPONENT OF ABC TRANSPORTER"/>
    <property type="match status" value="1"/>
</dbReference>
<dbReference type="EMBL" id="UGVN01000001">
    <property type="protein sequence ID" value="SUE41491.1"/>
    <property type="molecule type" value="Genomic_DNA"/>
</dbReference>